<protein>
    <submittedName>
        <fullName evidence="2">Uncharacterized protein</fullName>
    </submittedName>
</protein>
<dbReference type="Proteomes" id="UP001596002">
    <property type="component" value="Unassembled WGS sequence"/>
</dbReference>
<feature type="compositionally biased region" description="Basic and acidic residues" evidence="1">
    <location>
        <begin position="44"/>
        <end position="60"/>
    </location>
</feature>
<sequence>MNQPVKCIECYKNRPGGRCKSCPLHHENKNNYVPLENGYYMKKPEEANQYPDSDKADRPFRQSLNEDDQPPGTAL</sequence>
<organism evidence="2 3">
    <name type="scientific">Effusibacillus consociatus</name>
    <dbReference type="NCBI Taxonomy" id="1117041"/>
    <lineage>
        <taxon>Bacteria</taxon>
        <taxon>Bacillati</taxon>
        <taxon>Bacillota</taxon>
        <taxon>Bacilli</taxon>
        <taxon>Bacillales</taxon>
        <taxon>Alicyclobacillaceae</taxon>
        <taxon>Effusibacillus</taxon>
    </lineage>
</organism>
<comment type="caution">
    <text evidence="2">The sequence shown here is derived from an EMBL/GenBank/DDBJ whole genome shotgun (WGS) entry which is preliminary data.</text>
</comment>
<accession>A0ABV9PZJ8</accession>
<evidence type="ECO:0000256" key="1">
    <source>
        <dbReference type="SAM" id="MobiDB-lite"/>
    </source>
</evidence>
<evidence type="ECO:0000313" key="2">
    <source>
        <dbReference type="EMBL" id="MFC4767058.1"/>
    </source>
</evidence>
<feature type="region of interest" description="Disordered" evidence="1">
    <location>
        <begin position="44"/>
        <end position="75"/>
    </location>
</feature>
<keyword evidence="3" id="KW-1185">Reference proteome</keyword>
<gene>
    <name evidence="2" type="ORF">ACFO8Q_06715</name>
</gene>
<dbReference type="EMBL" id="JBHSHC010000044">
    <property type="protein sequence ID" value="MFC4767058.1"/>
    <property type="molecule type" value="Genomic_DNA"/>
</dbReference>
<evidence type="ECO:0000313" key="3">
    <source>
        <dbReference type="Proteomes" id="UP001596002"/>
    </source>
</evidence>
<name>A0ABV9PZJ8_9BACL</name>
<dbReference type="RefSeq" id="WP_380024943.1">
    <property type="nucleotide sequence ID" value="NZ_JBHSHC010000044.1"/>
</dbReference>
<proteinExistence type="predicted"/>
<reference evidence="3" key="1">
    <citation type="journal article" date="2019" name="Int. J. Syst. Evol. Microbiol.">
        <title>The Global Catalogue of Microorganisms (GCM) 10K type strain sequencing project: providing services to taxonomists for standard genome sequencing and annotation.</title>
        <authorList>
            <consortium name="The Broad Institute Genomics Platform"/>
            <consortium name="The Broad Institute Genome Sequencing Center for Infectious Disease"/>
            <person name="Wu L."/>
            <person name="Ma J."/>
        </authorList>
    </citation>
    <scope>NUCLEOTIDE SEQUENCE [LARGE SCALE GENOMIC DNA]</scope>
    <source>
        <strain evidence="3">WYCCWR 12678</strain>
    </source>
</reference>